<dbReference type="PROSITE" id="PS50863">
    <property type="entry name" value="B3"/>
    <property type="match status" value="2"/>
</dbReference>
<dbReference type="AlphaFoldDB" id="A0AAN9EWU0"/>
<keyword evidence="3" id="KW-0238">DNA-binding</keyword>
<dbReference type="EMBL" id="JAYKXN010000008">
    <property type="protein sequence ID" value="KAK7264358.1"/>
    <property type="molecule type" value="Genomic_DNA"/>
</dbReference>
<evidence type="ECO:0000256" key="1">
    <source>
        <dbReference type="ARBA" id="ARBA00004123"/>
    </source>
</evidence>
<keyword evidence="2" id="KW-0805">Transcription regulation</keyword>
<evidence type="ECO:0000313" key="7">
    <source>
        <dbReference type="EMBL" id="KAK7264358.1"/>
    </source>
</evidence>
<keyword evidence="8" id="KW-1185">Reference proteome</keyword>
<accession>A0AAN9EWU0</accession>
<dbReference type="GO" id="GO:0005634">
    <property type="term" value="C:nucleus"/>
    <property type="evidence" value="ECO:0007669"/>
    <property type="project" value="UniProtKB-SubCell"/>
</dbReference>
<dbReference type="InterPro" id="IPR015300">
    <property type="entry name" value="DNA-bd_pseudobarrel_sf"/>
</dbReference>
<comment type="subcellular location">
    <subcellularLocation>
        <location evidence="1">Nucleus</location>
    </subcellularLocation>
</comment>
<dbReference type="Pfam" id="PF02362">
    <property type="entry name" value="B3"/>
    <property type="match status" value="2"/>
</dbReference>
<evidence type="ECO:0000256" key="5">
    <source>
        <dbReference type="ARBA" id="ARBA00023242"/>
    </source>
</evidence>
<dbReference type="PANTHER" id="PTHR31920:SF122">
    <property type="entry name" value="B3 DOMAIN-CONTAINING PROTEIN REM23"/>
    <property type="match status" value="1"/>
</dbReference>
<dbReference type="GO" id="GO:0003677">
    <property type="term" value="F:DNA binding"/>
    <property type="evidence" value="ECO:0007669"/>
    <property type="project" value="UniProtKB-KW"/>
</dbReference>
<sequence length="256" mass="29847">MPNVLGHNMQKVPPEFLKHLNEDITSKETDLIGPSGDKWHVTIVKKGNDIYMQNGWSQFLKDNLVMLDEFLLFKYHGENCFQVQIFGKNGCERLFLQKTRQEPSKKKNRQGTSADLPFSNQVPLSKDFPKLEISTEIDRPDASKLAECNFPSSNPCFKQLMTKCNVEDRCMLPIATEFARKYVPEEVKNMILWNSEGKSWEVTVTNFRNRNKIYSQFSKGWREFVHGNKLKRGDTCMFELEGRTNLRVHIFRCEPN</sequence>
<dbReference type="InterPro" id="IPR050655">
    <property type="entry name" value="Plant_B3_domain"/>
</dbReference>
<reference evidence="7 8" key="1">
    <citation type="submission" date="2024-01" db="EMBL/GenBank/DDBJ databases">
        <title>The genomes of 5 underutilized Papilionoideae crops provide insights into root nodulation and disease resistance.</title>
        <authorList>
            <person name="Yuan L."/>
        </authorList>
    </citation>
    <scope>NUCLEOTIDE SEQUENCE [LARGE SCALE GENOMIC DNA]</scope>
    <source>
        <strain evidence="7">LY-2023</strain>
        <tissue evidence="7">Leaf</tissue>
    </source>
</reference>
<feature type="domain" description="TF-B3" evidence="6">
    <location>
        <begin position="1"/>
        <end position="89"/>
    </location>
</feature>
<keyword evidence="4" id="KW-0804">Transcription</keyword>
<dbReference type="InterPro" id="IPR003340">
    <property type="entry name" value="B3_DNA-bd"/>
</dbReference>
<dbReference type="CDD" id="cd10017">
    <property type="entry name" value="B3_DNA"/>
    <property type="match status" value="2"/>
</dbReference>
<evidence type="ECO:0000313" key="8">
    <source>
        <dbReference type="Proteomes" id="UP001359559"/>
    </source>
</evidence>
<organism evidence="7 8">
    <name type="scientific">Clitoria ternatea</name>
    <name type="common">Butterfly pea</name>
    <dbReference type="NCBI Taxonomy" id="43366"/>
    <lineage>
        <taxon>Eukaryota</taxon>
        <taxon>Viridiplantae</taxon>
        <taxon>Streptophyta</taxon>
        <taxon>Embryophyta</taxon>
        <taxon>Tracheophyta</taxon>
        <taxon>Spermatophyta</taxon>
        <taxon>Magnoliopsida</taxon>
        <taxon>eudicotyledons</taxon>
        <taxon>Gunneridae</taxon>
        <taxon>Pentapetalae</taxon>
        <taxon>rosids</taxon>
        <taxon>fabids</taxon>
        <taxon>Fabales</taxon>
        <taxon>Fabaceae</taxon>
        <taxon>Papilionoideae</taxon>
        <taxon>50 kb inversion clade</taxon>
        <taxon>NPAAA clade</taxon>
        <taxon>indigoferoid/millettioid clade</taxon>
        <taxon>Phaseoleae</taxon>
        <taxon>Clitoria</taxon>
    </lineage>
</organism>
<evidence type="ECO:0000256" key="4">
    <source>
        <dbReference type="ARBA" id="ARBA00023163"/>
    </source>
</evidence>
<evidence type="ECO:0000256" key="2">
    <source>
        <dbReference type="ARBA" id="ARBA00023015"/>
    </source>
</evidence>
<feature type="domain" description="TF-B3" evidence="6">
    <location>
        <begin position="157"/>
        <end position="254"/>
    </location>
</feature>
<dbReference type="Proteomes" id="UP001359559">
    <property type="component" value="Unassembled WGS sequence"/>
</dbReference>
<keyword evidence="5" id="KW-0539">Nucleus</keyword>
<dbReference type="Gene3D" id="2.40.330.10">
    <property type="entry name" value="DNA-binding pseudobarrel domain"/>
    <property type="match status" value="2"/>
</dbReference>
<proteinExistence type="predicted"/>
<dbReference type="SMART" id="SM01019">
    <property type="entry name" value="B3"/>
    <property type="match status" value="2"/>
</dbReference>
<comment type="caution">
    <text evidence="7">The sequence shown here is derived from an EMBL/GenBank/DDBJ whole genome shotgun (WGS) entry which is preliminary data.</text>
</comment>
<dbReference type="PANTHER" id="PTHR31920">
    <property type="entry name" value="B3 DOMAIN-CONTAINING"/>
    <property type="match status" value="1"/>
</dbReference>
<evidence type="ECO:0000256" key="3">
    <source>
        <dbReference type="ARBA" id="ARBA00023125"/>
    </source>
</evidence>
<dbReference type="SUPFAM" id="SSF101936">
    <property type="entry name" value="DNA-binding pseudobarrel domain"/>
    <property type="match status" value="2"/>
</dbReference>
<protein>
    <recommendedName>
        <fullName evidence="6">TF-B3 domain-containing protein</fullName>
    </recommendedName>
</protein>
<evidence type="ECO:0000259" key="6">
    <source>
        <dbReference type="PROSITE" id="PS50863"/>
    </source>
</evidence>
<gene>
    <name evidence="7" type="ORF">RJT34_31965</name>
</gene>
<name>A0AAN9EWU0_CLITE</name>